<evidence type="ECO:0000259" key="4">
    <source>
        <dbReference type="PROSITE" id="PS50102"/>
    </source>
</evidence>
<feature type="compositionally biased region" description="Basic and acidic residues" evidence="3">
    <location>
        <begin position="255"/>
        <end position="264"/>
    </location>
</feature>
<evidence type="ECO:0000256" key="1">
    <source>
        <dbReference type="ARBA" id="ARBA00022884"/>
    </source>
</evidence>
<dbReference type="PROSITE" id="PS50102">
    <property type="entry name" value="RRM"/>
    <property type="match status" value="2"/>
</dbReference>
<dbReference type="InterPro" id="IPR012677">
    <property type="entry name" value="Nucleotide-bd_a/b_plait_sf"/>
</dbReference>
<dbReference type="Proteomes" id="UP000039046">
    <property type="component" value="Unassembled WGS sequence"/>
</dbReference>
<evidence type="ECO:0000313" key="6">
    <source>
        <dbReference type="Proteomes" id="UP000039046"/>
    </source>
</evidence>
<gene>
    <name evidence="5" type="ORF">VHEMI03865</name>
</gene>
<dbReference type="GO" id="GO:0005634">
    <property type="term" value="C:nucleus"/>
    <property type="evidence" value="ECO:0007669"/>
    <property type="project" value="TreeGrafter"/>
</dbReference>
<dbReference type="PANTHER" id="PTHR23003:SF51">
    <property type="entry name" value="SERINE-ARGININE PROTEIN 55"/>
    <property type="match status" value="1"/>
</dbReference>
<feature type="domain" description="RRM" evidence="4">
    <location>
        <begin position="103"/>
        <end position="170"/>
    </location>
</feature>
<feature type="compositionally biased region" description="Basic and acidic residues" evidence="3">
    <location>
        <begin position="81"/>
        <end position="95"/>
    </location>
</feature>
<dbReference type="AlphaFoldDB" id="A0A0A1TEM5"/>
<feature type="compositionally biased region" description="Basic and acidic residues" evidence="3">
    <location>
        <begin position="226"/>
        <end position="236"/>
    </location>
</feature>
<dbReference type="SUPFAM" id="SSF54928">
    <property type="entry name" value="RNA-binding domain, RBD"/>
    <property type="match status" value="1"/>
</dbReference>
<accession>A0A0A1TEM5</accession>
<dbReference type="InterPro" id="IPR000504">
    <property type="entry name" value="RRM_dom"/>
</dbReference>
<dbReference type="OrthoDB" id="411017at2759"/>
<dbReference type="PANTHER" id="PTHR23003">
    <property type="entry name" value="RNA RECOGNITION MOTIF RRM DOMAIN CONTAINING PROTEIN"/>
    <property type="match status" value="1"/>
</dbReference>
<feature type="domain" description="RRM" evidence="4">
    <location>
        <begin position="7"/>
        <end position="79"/>
    </location>
</feature>
<dbReference type="SMART" id="SM00360">
    <property type="entry name" value="RRM"/>
    <property type="match status" value="2"/>
</dbReference>
<dbReference type="GO" id="GO:0005737">
    <property type="term" value="C:cytoplasm"/>
    <property type="evidence" value="ECO:0007669"/>
    <property type="project" value="TreeGrafter"/>
</dbReference>
<protein>
    <submittedName>
        <fullName evidence="5">Putative Pre-mRNA splicing factor</fullName>
    </submittedName>
</protein>
<dbReference type="Pfam" id="PF00076">
    <property type="entry name" value="RRM_1"/>
    <property type="match status" value="2"/>
</dbReference>
<keyword evidence="6" id="KW-1185">Reference proteome</keyword>
<feature type="compositionally biased region" description="Basic and acidic residues" evidence="3">
    <location>
        <begin position="300"/>
        <end position="311"/>
    </location>
</feature>
<evidence type="ECO:0000256" key="2">
    <source>
        <dbReference type="PROSITE-ProRule" id="PRU00176"/>
    </source>
</evidence>
<feature type="compositionally biased region" description="Pro residues" evidence="3">
    <location>
        <begin position="284"/>
        <end position="298"/>
    </location>
</feature>
<name>A0A0A1TEM5_9HYPO</name>
<evidence type="ECO:0000256" key="3">
    <source>
        <dbReference type="SAM" id="MobiDB-lite"/>
    </source>
</evidence>
<dbReference type="Gene3D" id="3.30.70.330">
    <property type="match status" value="2"/>
</dbReference>
<dbReference type="InterPro" id="IPR035979">
    <property type="entry name" value="RBD_domain_sf"/>
</dbReference>
<feature type="region of interest" description="Disordered" evidence="3">
    <location>
        <begin position="80"/>
        <end position="100"/>
    </location>
</feature>
<feature type="region of interest" description="Disordered" evidence="3">
    <location>
        <begin position="175"/>
        <end position="311"/>
    </location>
</feature>
<dbReference type="GO" id="GO:0003729">
    <property type="term" value="F:mRNA binding"/>
    <property type="evidence" value="ECO:0007669"/>
    <property type="project" value="TreeGrafter"/>
</dbReference>
<proteinExistence type="predicted"/>
<sequence length="311" mass="35860">MTEVSNTRLYLGNLPRNATKADIEAHFATHGTGEIVEVKLMNGFGFIEYKDPMDARDVVPAFHGSTFMGERLTVQFARGTRPKETGGYGHHERGPPRPRRTIHRMQINGLPTETSWQDLKDFARQPGLDVVYSETGRDSDRGFVEYENAADLKTAVEKLDNTEFKGVTVQCVADTQTEVPRDRGRSRSPGRRPFMPSYDGYDRRGPPRGYSPRREGPPYGYRNRSPRREYYDDRGPYHSPPRRPMADYMAPPPRGRYDDYRHDYPPPPPPDPYAQERQYHRPPRGFPPREAPPYPPREPSYGRDYGREGHY</sequence>
<dbReference type="HOGENOM" id="CLU_012062_34_5_1"/>
<organism evidence="5 6">
    <name type="scientific">[Torrubiella] hemipterigena</name>
    <dbReference type="NCBI Taxonomy" id="1531966"/>
    <lineage>
        <taxon>Eukaryota</taxon>
        <taxon>Fungi</taxon>
        <taxon>Dikarya</taxon>
        <taxon>Ascomycota</taxon>
        <taxon>Pezizomycotina</taxon>
        <taxon>Sordariomycetes</taxon>
        <taxon>Hypocreomycetidae</taxon>
        <taxon>Hypocreales</taxon>
        <taxon>Clavicipitaceae</taxon>
        <taxon>Clavicipitaceae incertae sedis</taxon>
        <taxon>'Torrubiella' clade</taxon>
    </lineage>
</organism>
<evidence type="ECO:0000313" key="5">
    <source>
        <dbReference type="EMBL" id="CEJ85713.1"/>
    </source>
</evidence>
<keyword evidence="1 2" id="KW-0694">RNA-binding</keyword>
<dbReference type="STRING" id="1531966.A0A0A1TEM5"/>
<dbReference type="InterPro" id="IPR050374">
    <property type="entry name" value="RRT5_SRSF_SR"/>
</dbReference>
<dbReference type="EMBL" id="CDHN01000002">
    <property type="protein sequence ID" value="CEJ85713.1"/>
    <property type="molecule type" value="Genomic_DNA"/>
</dbReference>
<reference evidence="5 6" key="1">
    <citation type="journal article" date="2015" name="Genome Announc.">
        <title>Draft Genome Sequence and Gene Annotation of the Entomopathogenic Fungus Verticillium hemipterigenum.</title>
        <authorList>
            <person name="Horn F."/>
            <person name="Habel A."/>
            <person name="Scharf D.H."/>
            <person name="Dworschak J."/>
            <person name="Brakhage A.A."/>
            <person name="Guthke R."/>
            <person name="Hertweck C."/>
            <person name="Linde J."/>
        </authorList>
    </citation>
    <scope>NUCLEOTIDE SEQUENCE [LARGE SCALE GENOMIC DNA]</scope>
</reference>